<dbReference type="Proteomes" id="UP000005242">
    <property type="component" value="Unassembled WGS sequence"/>
</dbReference>
<dbReference type="GeneID" id="18474137"/>
<sequence length="126" mass="14740">MYRLRTDSVWIGPFRVLDKWSTAYRVELRHTRAHNVFHASYLKKADTSRPQQPTSLTTRATLAIDNNRYQREENENFYRRGQVQRLLQQAHTPDGINQPVSDATWVDAEALHEISNFGDVVTRRGE</sequence>
<dbReference type="HOGENOM" id="CLU_1983296_0_0_1"/>
<evidence type="ECO:0000313" key="2">
    <source>
        <dbReference type="Proteomes" id="UP000005242"/>
    </source>
</evidence>
<dbReference type="EMBL" id="JH668236">
    <property type="protein sequence ID" value="EIM20876.1"/>
    <property type="molecule type" value="Genomic_DNA"/>
</dbReference>
<evidence type="ECO:0000313" key="1">
    <source>
        <dbReference type="EMBL" id="EIM20876.1"/>
    </source>
</evidence>
<organism evidence="1 2">
    <name type="scientific">Wallemia mellicola (strain ATCC MYA-4683 / CBS 633.66)</name>
    <name type="common">Wallemia sebi (CBS 633.66)</name>
    <dbReference type="NCBI Taxonomy" id="671144"/>
    <lineage>
        <taxon>Eukaryota</taxon>
        <taxon>Fungi</taxon>
        <taxon>Dikarya</taxon>
        <taxon>Basidiomycota</taxon>
        <taxon>Wallemiomycotina</taxon>
        <taxon>Wallemiomycetes</taxon>
        <taxon>Wallemiales</taxon>
        <taxon>Wallemiaceae</taxon>
        <taxon>Wallemia</taxon>
    </lineage>
</organism>
<gene>
    <name evidence="1" type="ORF">WALSEDRAFT_60748</name>
</gene>
<accession>I4YA84</accession>
<reference evidence="1 2" key="1">
    <citation type="journal article" date="2012" name="Fungal Genet. Biol.">
        <title>The genome of the xerotolerant mold Wallemia sebi reveals adaptations to osmotic stress and suggests cryptic sexual reproduction.</title>
        <authorList>
            <person name="Padamsee M."/>
            <person name="Kumar T.K.A."/>
            <person name="Riley R."/>
            <person name="Binder M."/>
            <person name="Boyd A."/>
            <person name="Calvo A.M."/>
            <person name="Furukawa K."/>
            <person name="Hesse C."/>
            <person name="Hohmann S."/>
            <person name="James T.Y."/>
            <person name="LaButti K."/>
            <person name="Lapidus A."/>
            <person name="Lindquist E."/>
            <person name="Lucas S."/>
            <person name="Miller K."/>
            <person name="Shantappa S."/>
            <person name="Grigoriev I.V."/>
            <person name="Hibbett D.S."/>
            <person name="McLaughlin D.J."/>
            <person name="Spatafora J.W."/>
            <person name="Aime M.C."/>
        </authorList>
    </citation>
    <scope>NUCLEOTIDE SEQUENCE [LARGE SCALE GENOMIC DNA]</scope>
    <source>
        <strain evidence="2">ATCC MYA-4683 / CBS 633.66</strain>
    </source>
</reference>
<dbReference type="RefSeq" id="XP_006959136.1">
    <property type="nucleotide sequence ID" value="XM_006959074.1"/>
</dbReference>
<name>I4YA84_WALMC</name>
<dbReference type="InParanoid" id="I4YA84"/>
<proteinExistence type="predicted"/>
<keyword evidence="2" id="KW-1185">Reference proteome</keyword>
<dbReference type="AlphaFoldDB" id="I4YA84"/>
<protein>
    <submittedName>
        <fullName evidence="1">Uncharacterized protein</fullName>
    </submittedName>
</protein>
<dbReference type="KEGG" id="wse:WALSEDRAFT_60748"/>